<dbReference type="EMBL" id="JARIHO010000002">
    <property type="protein sequence ID" value="KAJ7367016.1"/>
    <property type="molecule type" value="Genomic_DNA"/>
</dbReference>
<evidence type="ECO:0000313" key="12">
    <source>
        <dbReference type="Proteomes" id="UP001218218"/>
    </source>
</evidence>
<keyword evidence="5 9" id="KW-0479">Metal-binding</keyword>
<comment type="cofactor">
    <cofactor evidence="1 9">
        <name>heme</name>
        <dbReference type="ChEBI" id="CHEBI:30413"/>
    </cofactor>
</comment>
<evidence type="ECO:0000256" key="6">
    <source>
        <dbReference type="ARBA" id="ARBA00023002"/>
    </source>
</evidence>
<dbReference type="InterPro" id="IPR002401">
    <property type="entry name" value="Cyt_P450_E_grp-I"/>
</dbReference>
<keyword evidence="6 10" id="KW-0560">Oxidoreductase</keyword>
<dbReference type="GO" id="GO:0020037">
    <property type="term" value="F:heme binding"/>
    <property type="evidence" value="ECO:0007669"/>
    <property type="project" value="InterPro"/>
</dbReference>
<evidence type="ECO:0000256" key="1">
    <source>
        <dbReference type="ARBA" id="ARBA00001971"/>
    </source>
</evidence>
<dbReference type="InterPro" id="IPR036396">
    <property type="entry name" value="Cyt_P450_sf"/>
</dbReference>
<evidence type="ECO:0000256" key="5">
    <source>
        <dbReference type="ARBA" id="ARBA00022723"/>
    </source>
</evidence>
<keyword evidence="4 9" id="KW-0349">Heme</keyword>
<reference evidence="11" key="1">
    <citation type="submission" date="2023-03" db="EMBL/GenBank/DDBJ databases">
        <title>Massive genome expansion in bonnet fungi (Mycena s.s.) driven by repeated elements and novel gene families across ecological guilds.</title>
        <authorList>
            <consortium name="Lawrence Berkeley National Laboratory"/>
            <person name="Harder C.B."/>
            <person name="Miyauchi S."/>
            <person name="Viragh M."/>
            <person name="Kuo A."/>
            <person name="Thoen E."/>
            <person name="Andreopoulos B."/>
            <person name="Lu D."/>
            <person name="Skrede I."/>
            <person name="Drula E."/>
            <person name="Henrissat B."/>
            <person name="Morin E."/>
            <person name="Kohler A."/>
            <person name="Barry K."/>
            <person name="LaButti K."/>
            <person name="Morin E."/>
            <person name="Salamov A."/>
            <person name="Lipzen A."/>
            <person name="Mereny Z."/>
            <person name="Hegedus B."/>
            <person name="Baldrian P."/>
            <person name="Stursova M."/>
            <person name="Weitz H."/>
            <person name="Taylor A."/>
            <person name="Grigoriev I.V."/>
            <person name="Nagy L.G."/>
            <person name="Martin F."/>
            <person name="Kauserud H."/>
        </authorList>
    </citation>
    <scope>NUCLEOTIDE SEQUENCE</scope>
    <source>
        <strain evidence="11">CBHHK002</strain>
    </source>
</reference>
<dbReference type="PANTHER" id="PTHR46300">
    <property type="entry name" value="P450, PUTATIVE (EUROFUNG)-RELATED-RELATED"/>
    <property type="match status" value="1"/>
</dbReference>
<dbReference type="SUPFAM" id="SSF48264">
    <property type="entry name" value="Cytochrome P450"/>
    <property type="match status" value="1"/>
</dbReference>
<organism evidence="11 12">
    <name type="scientific">Mycena albidolilacea</name>
    <dbReference type="NCBI Taxonomy" id="1033008"/>
    <lineage>
        <taxon>Eukaryota</taxon>
        <taxon>Fungi</taxon>
        <taxon>Dikarya</taxon>
        <taxon>Basidiomycota</taxon>
        <taxon>Agaricomycotina</taxon>
        <taxon>Agaricomycetes</taxon>
        <taxon>Agaricomycetidae</taxon>
        <taxon>Agaricales</taxon>
        <taxon>Marasmiineae</taxon>
        <taxon>Mycenaceae</taxon>
        <taxon>Mycena</taxon>
    </lineage>
</organism>
<accession>A0AAD7AS71</accession>
<dbReference type="Gene3D" id="1.10.630.10">
    <property type="entry name" value="Cytochrome P450"/>
    <property type="match status" value="1"/>
</dbReference>
<dbReference type="GO" id="GO:0016705">
    <property type="term" value="F:oxidoreductase activity, acting on paired donors, with incorporation or reduction of molecular oxygen"/>
    <property type="evidence" value="ECO:0007669"/>
    <property type="project" value="InterPro"/>
</dbReference>
<protein>
    <submittedName>
        <fullName evidence="11">Cytochrome P450</fullName>
    </submittedName>
</protein>
<feature type="binding site" description="axial binding residue" evidence="9">
    <location>
        <position position="439"/>
    </location>
    <ligand>
        <name>heme</name>
        <dbReference type="ChEBI" id="CHEBI:30413"/>
    </ligand>
    <ligandPart>
        <name>Fe</name>
        <dbReference type="ChEBI" id="CHEBI:18248"/>
    </ligandPart>
</feature>
<evidence type="ECO:0000256" key="9">
    <source>
        <dbReference type="PIRSR" id="PIRSR602401-1"/>
    </source>
</evidence>
<keyword evidence="12" id="KW-1185">Reference proteome</keyword>
<comment type="similarity">
    <text evidence="3 10">Belongs to the cytochrome P450 family.</text>
</comment>
<dbReference type="InterPro" id="IPR017972">
    <property type="entry name" value="Cyt_P450_CS"/>
</dbReference>
<name>A0AAD7AS71_9AGAR</name>
<dbReference type="InterPro" id="IPR001128">
    <property type="entry name" value="Cyt_P450"/>
</dbReference>
<evidence type="ECO:0000256" key="10">
    <source>
        <dbReference type="RuleBase" id="RU000461"/>
    </source>
</evidence>
<dbReference type="Pfam" id="PF00067">
    <property type="entry name" value="p450"/>
    <property type="match status" value="1"/>
</dbReference>
<dbReference type="PRINTS" id="PR00385">
    <property type="entry name" value="P450"/>
</dbReference>
<dbReference type="GO" id="GO:0004497">
    <property type="term" value="F:monooxygenase activity"/>
    <property type="evidence" value="ECO:0007669"/>
    <property type="project" value="UniProtKB-KW"/>
</dbReference>
<keyword evidence="8 10" id="KW-0503">Monooxygenase</keyword>
<gene>
    <name evidence="11" type="ORF">DFH08DRAFT_183375</name>
</gene>
<comment type="caution">
    <text evidence="11">The sequence shown here is derived from an EMBL/GenBank/DDBJ whole genome shotgun (WGS) entry which is preliminary data.</text>
</comment>
<evidence type="ECO:0000256" key="3">
    <source>
        <dbReference type="ARBA" id="ARBA00010617"/>
    </source>
</evidence>
<dbReference type="PANTHER" id="PTHR46300:SF7">
    <property type="entry name" value="P450, PUTATIVE (EUROFUNG)-RELATED"/>
    <property type="match status" value="1"/>
</dbReference>
<comment type="pathway">
    <text evidence="2">Secondary metabolite biosynthesis.</text>
</comment>
<dbReference type="CDD" id="cd11065">
    <property type="entry name" value="CYP64-like"/>
    <property type="match status" value="1"/>
</dbReference>
<dbReference type="Proteomes" id="UP001218218">
    <property type="component" value="Unassembled WGS sequence"/>
</dbReference>
<sequence length="511" mass="57446">MASYDYLPATVLVLILLTVTGLLNRWKTTSRVPYPPGPKPKLIMGNFHDIPTELPWVTYTEWGRQYGDVVHAQVFGNHVVILNSLKAAVDLLEKRAPIYSDRPTFPMLSLMGWDFGFSIMRYGAKWRQHRRLFTQHFRRDAIPAYHPVQLKKIHGLLRDLLSTPEDFIEHTKTLASAIIMATVYGYDIKLKHDRFIHLAEEGVKRLSEVALPGRFAVDTFSFLRHLPSWFPGCGFHRYAHNTLLLLDEMKNVPFDFVRQNMRDGVGRPCVVSELLEENDTRGSSKLQEQMIKEVAALTYAAAADTTSATLDVFIMAMALNPEVVRKAQNEIDTVVGLDCLPGFEHRSALPYCEAVVREVLRWRPITPLGAPHATTEDDIYEGCFIPKGTTVLANIWAMVHNESMYPNPDKFDPGRFLNADGQLNADDHILGFGFGRRICAGRYAADATVWGTSVSILSTFNIAKAEDANGKEIEIEIGFTDGMISHPEPFNCAITPRGDVKRQLVESTTGL</sequence>
<evidence type="ECO:0000256" key="4">
    <source>
        <dbReference type="ARBA" id="ARBA00022617"/>
    </source>
</evidence>
<evidence type="ECO:0000256" key="8">
    <source>
        <dbReference type="ARBA" id="ARBA00023033"/>
    </source>
</evidence>
<dbReference type="PROSITE" id="PS00086">
    <property type="entry name" value="CYTOCHROME_P450"/>
    <property type="match status" value="1"/>
</dbReference>
<dbReference type="GO" id="GO:0005506">
    <property type="term" value="F:iron ion binding"/>
    <property type="evidence" value="ECO:0007669"/>
    <property type="project" value="InterPro"/>
</dbReference>
<evidence type="ECO:0000256" key="2">
    <source>
        <dbReference type="ARBA" id="ARBA00005179"/>
    </source>
</evidence>
<proteinExistence type="inferred from homology"/>
<evidence type="ECO:0000313" key="11">
    <source>
        <dbReference type="EMBL" id="KAJ7367016.1"/>
    </source>
</evidence>
<keyword evidence="7 9" id="KW-0408">Iron</keyword>
<dbReference type="PRINTS" id="PR00463">
    <property type="entry name" value="EP450I"/>
</dbReference>
<evidence type="ECO:0000256" key="7">
    <source>
        <dbReference type="ARBA" id="ARBA00023004"/>
    </source>
</evidence>
<dbReference type="AlphaFoldDB" id="A0AAD7AS71"/>
<dbReference type="InterPro" id="IPR050364">
    <property type="entry name" value="Cytochrome_P450_fung"/>
</dbReference>